<evidence type="ECO:0000313" key="14">
    <source>
        <dbReference type="EMBL" id="AJR10796.1"/>
    </source>
</evidence>
<evidence type="ECO:0000256" key="8">
    <source>
        <dbReference type="ARBA" id="ARBA00023157"/>
    </source>
</evidence>
<evidence type="ECO:0000256" key="4">
    <source>
        <dbReference type="ARBA" id="ARBA00022729"/>
    </source>
</evidence>
<evidence type="ECO:0000256" key="10">
    <source>
        <dbReference type="ARBA" id="ARBA00023288"/>
    </source>
</evidence>
<dbReference type="GO" id="GO:0009279">
    <property type="term" value="C:cell outer membrane"/>
    <property type="evidence" value="ECO:0007669"/>
    <property type="project" value="UniProtKB-SubCell"/>
</dbReference>
<protein>
    <recommendedName>
        <fullName evidence="3">Small cysteine-rich outer membrane protein OmcA</fullName>
    </recommendedName>
    <alternativeName>
        <fullName evidence="12">9 kDa cysteine-rich lipoprotein</fullName>
    </alternativeName>
</protein>
<dbReference type="PATRIC" id="fig|243161.6.peg.774"/>
<sequence>MKKTALLAALCSVVSLSSCCRIVDCCFEDPCAPIKCSPCESKKREVNGGCNSCNGYVPSCKPCGGELDHETKQGPQARGIQADGRCRQ</sequence>
<evidence type="ECO:0000256" key="6">
    <source>
        <dbReference type="ARBA" id="ARBA00023136"/>
    </source>
</evidence>
<dbReference type="Pfam" id="PF03503">
    <property type="entry name" value="Chlam_OMP3"/>
    <property type="match status" value="1"/>
</dbReference>
<evidence type="ECO:0000256" key="11">
    <source>
        <dbReference type="ARBA" id="ARBA00025352"/>
    </source>
</evidence>
<evidence type="ECO:0000256" key="5">
    <source>
        <dbReference type="ARBA" id="ARBA00022960"/>
    </source>
</evidence>
<dbReference type="PRINTS" id="PR01335">
    <property type="entry name" value="CHLAMIDIAOM3"/>
</dbReference>
<dbReference type="STRING" id="83560.NC80_03655"/>
<accession>A0A070A0C6</accession>
<dbReference type="KEGG" id="cmg:NC81_03680"/>
<dbReference type="PROSITE" id="PS51257">
    <property type="entry name" value="PROKAR_LIPOPROTEIN"/>
    <property type="match status" value="1"/>
</dbReference>
<evidence type="ECO:0000256" key="12">
    <source>
        <dbReference type="ARBA" id="ARBA00031447"/>
    </source>
</evidence>
<proteinExistence type="predicted"/>
<dbReference type="InterPro" id="IPR003517">
    <property type="entry name" value="Cys-rich_OMP3_Chlamydia"/>
</dbReference>
<comment type="function">
    <text evidence="11">In elementary bodies (EBs, the infectious stage, which is able to survive outside the host cell) provides the structural integrity of the outer envelope through disulfide cross-links with the large cysteine-rich periplasmic protein and the major outer membrane porin. It has been described in publications as the Sarkosyl-insoluble COMC (Chlamydia outer membrane complex), and serves as the functional equivalent of peptidoglycan.</text>
</comment>
<organism evidence="14 15">
    <name type="scientific">Chlamydia muridarum</name>
    <dbReference type="NCBI Taxonomy" id="83560"/>
    <lineage>
        <taxon>Bacteria</taxon>
        <taxon>Pseudomonadati</taxon>
        <taxon>Chlamydiota</taxon>
        <taxon>Chlamydiia</taxon>
        <taxon>Chlamydiales</taxon>
        <taxon>Chlamydiaceae</taxon>
        <taxon>Chlamydia/Chlamydophila group</taxon>
        <taxon>Chlamydia</taxon>
    </lineage>
</organism>
<dbReference type="OMA" id="PDGRCKQ"/>
<dbReference type="EMBL" id="CP007217">
    <property type="protein sequence ID" value="AJR10796.1"/>
    <property type="molecule type" value="Genomic_DNA"/>
</dbReference>
<dbReference type="AlphaFoldDB" id="A0A070A0C6"/>
<dbReference type="KEGG" id="cmm:NC80_03655"/>
<comment type="subcellular location">
    <subcellularLocation>
        <location evidence="1">Cell outer membrane</location>
        <topology evidence="1">Lipid-anchor</topology>
    </subcellularLocation>
</comment>
<dbReference type="GeneID" id="1246091"/>
<evidence type="ECO:0000256" key="1">
    <source>
        <dbReference type="ARBA" id="ARBA00004459"/>
    </source>
</evidence>
<evidence type="ECO:0000313" key="15">
    <source>
        <dbReference type="Proteomes" id="UP000260363"/>
    </source>
</evidence>
<dbReference type="GO" id="GO:0005201">
    <property type="term" value="F:extracellular matrix structural constituent"/>
    <property type="evidence" value="ECO:0007669"/>
    <property type="project" value="InterPro"/>
</dbReference>
<dbReference type="GO" id="GO:0008360">
    <property type="term" value="P:regulation of cell shape"/>
    <property type="evidence" value="ECO:0007669"/>
    <property type="project" value="UniProtKB-KW"/>
</dbReference>
<dbReference type="KEGG" id="cmx:DNC_03685"/>
<feature type="signal peptide" evidence="13">
    <location>
        <begin position="1"/>
        <end position="20"/>
    </location>
</feature>
<evidence type="ECO:0000256" key="2">
    <source>
        <dbReference type="ARBA" id="ARBA00011136"/>
    </source>
</evidence>
<keyword evidence="10" id="KW-0449">Lipoprotein</keyword>
<gene>
    <name evidence="14" type="ORF">BD36_03880</name>
</gene>
<reference evidence="14 15" key="1">
    <citation type="submission" date="2014-02" db="EMBL/GenBank/DDBJ databases">
        <authorList>
            <person name="Chen C."/>
            <person name="Conrad T.A."/>
            <person name="Zhou Z."/>
            <person name="Lai Z."/>
            <person name="Zhong G."/>
        </authorList>
    </citation>
    <scope>NUCLEOTIDE SEQUENCE [LARGE SCALE GENOMIC DNA]</scope>
    <source>
        <strain evidence="14 15">Nigg3-28</strain>
    </source>
</reference>
<comment type="subunit">
    <text evidence="2">Part of a disulfide cross-linked outer membrane complex (COMC) composed of the major outer membrane porin (MOMP), the small cysteine-rich protein (OmcA) and the large cysteine-rich periplasmic protein (OmcB).</text>
</comment>
<keyword evidence="5" id="KW-0133">Cell shape</keyword>
<name>A0A070A0C6_CHLMR</name>
<feature type="chain" id="PRO_5007372860" description="Small cysteine-rich outer membrane protein OmcA" evidence="13">
    <location>
        <begin position="21"/>
        <end position="88"/>
    </location>
</feature>
<evidence type="ECO:0000256" key="13">
    <source>
        <dbReference type="SAM" id="SignalP"/>
    </source>
</evidence>
<evidence type="ECO:0000256" key="7">
    <source>
        <dbReference type="ARBA" id="ARBA00023139"/>
    </source>
</evidence>
<dbReference type="RefSeq" id="WP_010231362.1">
    <property type="nucleotide sequence ID" value="NZ_CP007217.1"/>
</dbReference>
<keyword evidence="6" id="KW-0472">Membrane</keyword>
<keyword evidence="7" id="KW-0564">Palmitate</keyword>
<keyword evidence="9" id="KW-0998">Cell outer membrane</keyword>
<evidence type="ECO:0000256" key="9">
    <source>
        <dbReference type="ARBA" id="ARBA00023237"/>
    </source>
</evidence>
<dbReference type="Proteomes" id="UP000260363">
    <property type="component" value="Chromosome"/>
</dbReference>
<keyword evidence="4 13" id="KW-0732">Signal</keyword>
<evidence type="ECO:0000256" key="3">
    <source>
        <dbReference type="ARBA" id="ARBA00015126"/>
    </source>
</evidence>
<keyword evidence="8" id="KW-1015">Disulfide bond</keyword>